<evidence type="ECO:0000256" key="1">
    <source>
        <dbReference type="SAM" id="MobiDB-lite"/>
    </source>
</evidence>
<dbReference type="Proteomes" id="UP001195724">
    <property type="component" value="Unassembled WGS sequence"/>
</dbReference>
<reference evidence="4 5" key="1">
    <citation type="submission" date="2021-01" db="EMBL/GenBank/DDBJ databases">
        <title>Sequencing the genomes of 1000 actinobacteria strains.</title>
        <authorList>
            <person name="Klenk H.-P."/>
        </authorList>
    </citation>
    <scope>NUCLEOTIDE SEQUENCE [LARGE SCALE GENOMIC DNA]</scope>
    <source>
        <strain evidence="4 5">DSM 44581</strain>
    </source>
</reference>
<dbReference type="Pfam" id="PF20171">
    <property type="entry name" value="OpcA_G6PD_C"/>
    <property type="match status" value="1"/>
</dbReference>
<accession>A0ABS2SGA8</accession>
<feature type="region of interest" description="Disordered" evidence="1">
    <location>
        <begin position="309"/>
        <end position="468"/>
    </location>
</feature>
<dbReference type="Pfam" id="PF10128">
    <property type="entry name" value="OpcA_G6PD_assem"/>
    <property type="match status" value="1"/>
</dbReference>
<feature type="compositionally biased region" description="Basic and acidic residues" evidence="1">
    <location>
        <begin position="397"/>
        <end position="417"/>
    </location>
</feature>
<feature type="compositionally biased region" description="Low complexity" evidence="1">
    <location>
        <begin position="311"/>
        <end position="362"/>
    </location>
</feature>
<evidence type="ECO:0000313" key="4">
    <source>
        <dbReference type="EMBL" id="MBM7814076.1"/>
    </source>
</evidence>
<protein>
    <submittedName>
        <fullName evidence="4">Glucose-6-phosphate dehydrogenase assembly protein OpcA</fullName>
    </submittedName>
</protein>
<dbReference type="NCBIfam" id="TIGR00534">
    <property type="entry name" value="OpcA"/>
    <property type="match status" value="1"/>
</dbReference>
<evidence type="ECO:0000313" key="5">
    <source>
        <dbReference type="Proteomes" id="UP001195724"/>
    </source>
</evidence>
<sequence length="468" mass="48745">MIIDLPSTTTSQVNSKLVQLREEGGAVTLGRVLTLVIVTDDGAKTEDAVDAANDASREHPCRVIVVARGARKAAPRLDAQIRVGGDAGASEVIVLRLYGELANEGASCVVPLLLPDTPVVAWWPHEAPAAPANDPIGQLAQRRITDAAAEKNPIRALDQRRAGYTPGDTDLAWTRLTLWRAMLASALDLPPHEKVTEAEVGGEADSPSTDLLAAWLAGALRVPVKRSKAARGEGIVDVRLVRRSGVVELVRPDGRVGTLSQPGQPDRRVALQRREIRDCLAEELRRLDPDEVYEVALGALGRIVRGRGPVKAAAARKPTTPARGAATRTTAARGAAKAPDPKAGAAPAEAAEAEAGAAPAEAVRNKAAQNRATQSRATQSRATQSRAARGRTQAKGARGEESQDRAARDEATRDEAAPAKVAPAARSTAGRSTSAAARTSAGKAASAKPPAGKSAAGEAPKSRSRAKA</sequence>
<feature type="compositionally biased region" description="Polar residues" evidence="1">
    <location>
        <begin position="367"/>
        <end position="386"/>
    </location>
</feature>
<gene>
    <name evidence="4" type="ORF">JOE68_004941</name>
</gene>
<organism evidence="4 5">
    <name type="scientific">Saccharothrix algeriensis</name>
    <dbReference type="NCBI Taxonomy" id="173560"/>
    <lineage>
        <taxon>Bacteria</taxon>
        <taxon>Bacillati</taxon>
        <taxon>Actinomycetota</taxon>
        <taxon>Actinomycetes</taxon>
        <taxon>Pseudonocardiales</taxon>
        <taxon>Pseudonocardiaceae</taxon>
        <taxon>Saccharothrix</taxon>
    </lineage>
</organism>
<proteinExistence type="predicted"/>
<dbReference type="EMBL" id="JAFBCL010000001">
    <property type="protein sequence ID" value="MBM7814076.1"/>
    <property type="molecule type" value="Genomic_DNA"/>
</dbReference>
<comment type="caution">
    <text evidence="4">The sequence shown here is derived from an EMBL/GenBank/DDBJ whole genome shotgun (WGS) entry which is preliminary data.</text>
</comment>
<dbReference type="InterPro" id="IPR046801">
    <property type="entry name" value="OpcA_G6PD_N"/>
</dbReference>
<evidence type="ECO:0000259" key="2">
    <source>
        <dbReference type="Pfam" id="PF10128"/>
    </source>
</evidence>
<feature type="domain" description="Glucose-6-phosphate dehydrogenase assembly protein OpcA C-terminal" evidence="3">
    <location>
        <begin position="166"/>
        <end position="297"/>
    </location>
</feature>
<feature type="compositionally biased region" description="Low complexity" evidence="1">
    <location>
        <begin position="418"/>
        <end position="459"/>
    </location>
</feature>
<evidence type="ECO:0000259" key="3">
    <source>
        <dbReference type="Pfam" id="PF20171"/>
    </source>
</evidence>
<name>A0ABS2SGA8_9PSEU</name>
<dbReference type="PANTHER" id="PTHR38658">
    <property type="entry name" value="OXPP CYCLE PROTEIN OPCA-RELATED"/>
    <property type="match status" value="1"/>
</dbReference>
<feature type="domain" description="Glucose-6-phosphate dehydrogenase assembly protein OpcA N-terminal" evidence="2">
    <location>
        <begin position="52"/>
        <end position="161"/>
    </location>
</feature>
<keyword evidence="5" id="KW-1185">Reference proteome</keyword>
<dbReference type="PANTHER" id="PTHR38658:SF1">
    <property type="entry name" value="OXPP CYCLE PROTEIN OPCA-RELATED"/>
    <property type="match status" value="1"/>
</dbReference>
<dbReference type="InterPro" id="IPR004555">
    <property type="entry name" value="G6PDH_assembly_OpcA"/>
</dbReference>
<dbReference type="InterPro" id="IPR046802">
    <property type="entry name" value="OpcA_G6PD_C"/>
</dbReference>